<sequence>MSRTSLTDRLVALRRDYTGENTGEAAPEVAAALARLTRAQRESLVDVLRSDDAALEGMSVGEPVRRALFPIAETAGQRRLESALLTAATRVVDHLHLRPPATLLRPAHALRAVRPTAAGLVLHLRPDALGPLLVELLPGTGPNGLAGLAGLRYRRRHRSVELILLGDETPGRAVLAGVTGRSWQAGIAFVRRWTAETGRGTRLSGADLADGLGEEERRQRAAAAPDPGGLGSALLRRSGLLSAGLWFTAWEYPASGVAAGDGEQGDWWWEWAGGPEPVDVHRRLRHPILGLPDPVGVLLSGDGRIPTRRRADARPGPTVWLRTVPAPTEQDERRLASFAWPAEFQAWREWDSRIG</sequence>
<keyword evidence="2" id="KW-1185">Reference proteome</keyword>
<proteinExistence type="predicted"/>
<name>A0AAC9PRR7_9PSEU</name>
<dbReference type="AlphaFoldDB" id="A0AAC9PRR7"/>
<dbReference type="KEGG" id="acad:UA74_11125"/>
<evidence type="ECO:0000313" key="2">
    <source>
        <dbReference type="Proteomes" id="UP000185511"/>
    </source>
</evidence>
<reference evidence="2" key="1">
    <citation type="submission" date="2016-06" db="EMBL/GenBank/DDBJ databases">
        <title>Complete genome sequence of Actinoalloteichus fjordicus DSM 46855 (=ADI127-17), type strain of the new species Actinoalloteichus fjordicus.</title>
        <authorList>
            <person name="Ruckert C."/>
            <person name="Nouioui I."/>
            <person name="Willmese J."/>
            <person name="van Wezel G."/>
            <person name="Klenk H.-P."/>
            <person name="Kalinowski J."/>
            <person name="Zotchev S.B."/>
        </authorList>
    </citation>
    <scope>NUCLEOTIDE SEQUENCE [LARGE SCALE GENOMIC DNA]</scope>
    <source>
        <strain evidence="2">ADI127-7</strain>
    </source>
</reference>
<accession>A0AAC9PRR7</accession>
<dbReference type="RefSeq" id="WP_157434114.1">
    <property type="nucleotide sequence ID" value="NZ_CP016076.1"/>
</dbReference>
<gene>
    <name evidence="1" type="ORF">UA74_11125</name>
</gene>
<organism evidence="1 2">
    <name type="scientific">Actinoalloteichus fjordicus</name>
    <dbReference type="NCBI Taxonomy" id="1612552"/>
    <lineage>
        <taxon>Bacteria</taxon>
        <taxon>Bacillati</taxon>
        <taxon>Actinomycetota</taxon>
        <taxon>Actinomycetes</taxon>
        <taxon>Pseudonocardiales</taxon>
        <taxon>Pseudonocardiaceae</taxon>
        <taxon>Actinoalloteichus</taxon>
    </lineage>
</organism>
<dbReference type="Proteomes" id="UP000185511">
    <property type="component" value="Chromosome"/>
</dbReference>
<evidence type="ECO:0000313" key="1">
    <source>
        <dbReference type="EMBL" id="APU14285.1"/>
    </source>
</evidence>
<protein>
    <submittedName>
        <fullName evidence="1">Uncharacterized protein</fullName>
    </submittedName>
</protein>
<dbReference type="EMBL" id="CP016076">
    <property type="protein sequence ID" value="APU14285.1"/>
    <property type="molecule type" value="Genomic_DNA"/>
</dbReference>